<dbReference type="RefSeq" id="WP_355666803.1">
    <property type="nucleotide sequence ID" value="NZ_JBEXRX010000097.1"/>
</dbReference>
<comment type="caution">
    <text evidence="1">The sequence shown here is derived from an EMBL/GenBank/DDBJ whole genome shotgun (WGS) entry which is preliminary data.</text>
</comment>
<organism evidence="1 2">
    <name type="scientific">Micromonospora fulviviridis</name>
    <dbReference type="NCBI Taxonomy" id="47860"/>
    <lineage>
        <taxon>Bacteria</taxon>
        <taxon>Bacillati</taxon>
        <taxon>Actinomycetota</taxon>
        <taxon>Actinomycetes</taxon>
        <taxon>Micromonosporales</taxon>
        <taxon>Micromonosporaceae</taxon>
        <taxon>Micromonospora</taxon>
    </lineage>
</organism>
<accession>A0ABV2VS28</accession>
<evidence type="ECO:0000313" key="2">
    <source>
        <dbReference type="Proteomes" id="UP001550348"/>
    </source>
</evidence>
<dbReference type="EMBL" id="JBEXRX010000097">
    <property type="protein sequence ID" value="MEU0155189.1"/>
    <property type="molecule type" value="Genomic_DNA"/>
</dbReference>
<sequence>MWRRLGSAEQGHAARLHVDGFLASGIDAEVDVKRVSEGPHEG</sequence>
<evidence type="ECO:0000313" key="1">
    <source>
        <dbReference type="EMBL" id="MEU0155189.1"/>
    </source>
</evidence>
<dbReference type="Proteomes" id="UP001550348">
    <property type="component" value="Unassembled WGS sequence"/>
</dbReference>
<proteinExistence type="predicted"/>
<keyword evidence="2" id="KW-1185">Reference proteome</keyword>
<reference evidence="1 2" key="1">
    <citation type="submission" date="2024-06" db="EMBL/GenBank/DDBJ databases">
        <title>The Natural Products Discovery Center: Release of the First 8490 Sequenced Strains for Exploring Actinobacteria Biosynthetic Diversity.</title>
        <authorList>
            <person name="Kalkreuter E."/>
            <person name="Kautsar S.A."/>
            <person name="Yang D."/>
            <person name="Bader C.D."/>
            <person name="Teijaro C.N."/>
            <person name="Fluegel L."/>
            <person name="Davis C.M."/>
            <person name="Simpson J.R."/>
            <person name="Lauterbach L."/>
            <person name="Steele A.D."/>
            <person name="Gui C."/>
            <person name="Meng S."/>
            <person name="Li G."/>
            <person name="Viehrig K."/>
            <person name="Ye F."/>
            <person name="Su P."/>
            <person name="Kiefer A.F."/>
            <person name="Nichols A."/>
            <person name="Cepeda A.J."/>
            <person name="Yan W."/>
            <person name="Fan B."/>
            <person name="Jiang Y."/>
            <person name="Adhikari A."/>
            <person name="Zheng C.-J."/>
            <person name="Schuster L."/>
            <person name="Cowan T.M."/>
            <person name="Smanski M.J."/>
            <person name="Chevrette M.G."/>
            <person name="De Carvalho L.P.S."/>
            <person name="Shen B."/>
        </authorList>
    </citation>
    <scope>NUCLEOTIDE SEQUENCE [LARGE SCALE GENOMIC DNA]</scope>
    <source>
        <strain evidence="1 2">NPDC006286</strain>
    </source>
</reference>
<gene>
    <name evidence="1" type="ORF">ABZ071_25425</name>
</gene>
<name>A0ABV2VS28_9ACTN</name>
<protein>
    <submittedName>
        <fullName evidence="1">Uncharacterized protein</fullName>
    </submittedName>
</protein>